<evidence type="ECO:0000256" key="1">
    <source>
        <dbReference type="ARBA" id="ARBA00001961"/>
    </source>
</evidence>
<protein>
    <recommendedName>
        <fullName evidence="6">Fe2OG dioxygenase domain-containing protein</fullName>
    </recommendedName>
</protein>
<dbReference type="GO" id="GO:0004656">
    <property type="term" value="F:procollagen-proline 4-dioxygenase activity"/>
    <property type="evidence" value="ECO:0007669"/>
    <property type="project" value="TreeGrafter"/>
</dbReference>
<keyword evidence="3" id="KW-0223">Dioxygenase</keyword>
<evidence type="ECO:0000256" key="2">
    <source>
        <dbReference type="ARBA" id="ARBA00022723"/>
    </source>
</evidence>
<dbReference type="GO" id="GO:0005506">
    <property type="term" value="F:iron ion binding"/>
    <property type="evidence" value="ECO:0007669"/>
    <property type="project" value="InterPro"/>
</dbReference>
<keyword evidence="4" id="KW-0560">Oxidoreductase</keyword>
<dbReference type="GO" id="GO:0031418">
    <property type="term" value="F:L-ascorbic acid binding"/>
    <property type="evidence" value="ECO:0007669"/>
    <property type="project" value="InterPro"/>
</dbReference>
<keyword evidence="2" id="KW-0479">Metal-binding</keyword>
<evidence type="ECO:0000259" key="6">
    <source>
        <dbReference type="PROSITE" id="PS51471"/>
    </source>
</evidence>
<comment type="cofactor">
    <cofactor evidence="1">
        <name>L-ascorbate</name>
        <dbReference type="ChEBI" id="CHEBI:38290"/>
    </cofactor>
</comment>
<accession>A0A3G4ZWW6</accession>
<dbReference type="SMART" id="SM00702">
    <property type="entry name" value="P4Hc"/>
    <property type="match status" value="1"/>
</dbReference>
<dbReference type="InterPro" id="IPR006620">
    <property type="entry name" value="Pro_4_hyd_alph"/>
</dbReference>
<proteinExistence type="predicted"/>
<reference evidence="7" key="1">
    <citation type="submission" date="2018-10" db="EMBL/GenBank/DDBJ databases">
        <title>Hidden diversity of soil giant viruses.</title>
        <authorList>
            <person name="Schulz F."/>
            <person name="Alteio L."/>
            <person name="Goudeau D."/>
            <person name="Ryan E.M."/>
            <person name="Malmstrom R.R."/>
            <person name="Blanchard J."/>
            <person name="Woyke T."/>
        </authorList>
    </citation>
    <scope>NUCLEOTIDE SEQUENCE</scope>
    <source>
        <strain evidence="7">EDV1</strain>
    </source>
</reference>
<sequence>MNPDVTKRNLVTFDVKYKLDVSDMIFNNEIKLEIVNIDPLIIVVHNLLTKSQCDQLIAKTCKIKYGSMQNEYPKTIRDNKRILCMSDELADGLWKQIKDKLSDLKELKNIKPDGFGTDGEWAPKTINSCFRFSEYNGPSVGFKPHRDTTYIKDFNNRSVFTMIGYLNDTDNDFTGGSTTFYKIIGNRKKGQTVEEEMKDKHRIFYEYKPVAGTAILFNHNTIHCGEPINKGTKYIFRTDIVFSGGIKQYKITGIDFQTAIELTRQAQIYEMRGEIKKAGECFERAVSIRQCQNDLWCADNKIYIPKSNIGVNYEKLLSCFPLFI</sequence>
<dbReference type="InterPro" id="IPR045054">
    <property type="entry name" value="P4HA-like"/>
</dbReference>
<feature type="domain" description="Fe2OG dioxygenase" evidence="6">
    <location>
        <begin position="125"/>
        <end position="242"/>
    </location>
</feature>
<keyword evidence="5" id="KW-0408">Iron</keyword>
<dbReference type="InterPro" id="IPR044862">
    <property type="entry name" value="Pro_4_hyd_alph_FE2OG_OXY"/>
</dbReference>
<evidence type="ECO:0000256" key="4">
    <source>
        <dbReference type="ARBA" id="ARBA00023002"/>
    </source>
</evidence>
<gene>
    <name evidence="7" type="ORF">Edafosvirus2_98</name>
</gene>
<dbReference type="SUPFAM" id="SSF51197">
    <property type="entry name" value="Clavaminate synthase-like"/>
    <property type="match status" value="1"/>
</dbReference>
<dbReference type="PROSITE" id="PS51471">
    <property type="entry name" value="FE2OG_OXY"/>
    <property type="match status" value="1"/>
</dbReference>
<evidence type="ECO:0000256" key="3">
    <source>
        <dbReference type="ARBA" id="ARBA00022964"/>
    </source>
</evidence>
<organism evidence="7">
    <name type="scientific">Edafosvirus sp</name>
    <dbReference type="NCBI Taxonomy" id="2487765"/>
    <lineage>
        <taxon>Viruses</taxon>
        <taxon>Varidnaviria</taxon>
        <taxon>Bamfordvirae</taxon>
        <taxon>Nucleocytoviricota</taxon>
        <taxon>Megaviricetes</taxon>
        <taxon>Imitervirales</taxon>
        <taxon>Mimiviridae</taxon>
        <taxon>Klosneuvirinae</taxon>
    </lineage>
</organism>
<dbReference type="PANTHER" id="PTHR10869">
    <property type="entry name" value="PROLYL 4-HYDROXYLASE ALPHA SUBUNIT"/>
    <property type="match status" value="1"/>
</dbReference>
<dbReference type="EMBL" id="MK072067">
    <property type="protein sequence ID" value="AYV77919.1"/>
    <property type="molecule type" value="Genomic_DNA"/>
</dbReference>
<dbReference type="Gene3D" id="2.60.120.620">
    <property type="entry name" value="q2cbj1_9rhob like domain"/>
    <property type="match status" value="1"/>
</dbReference>
<dbReference type="InterPro" id="IPR005123">
    <property type="entry name" value="Oxoglu/Fe-dep_dioxygenase_dom"/>
</dbReference>
<dbReference type="Pfam" id="PF13640">
    <property type="entry name" value="2OG-FeII_Oxy_3"/>
    <property type="match status" value="1"/>
</dbReference>
<name>A0A3G4ZWW6_9VIRU</name>
<evidence type="ECO:0000313" key="7">
    <source>
        <dbReference type="EMBL" id="AYV77919.1"/>
    </source>
</evidence>
<dbReference type="PANTHER" id="PTHR10869:SF236">
    <property type="entry name" value="PROLYL 4-HYDROXYLASE ALPHA SUBUNIT DOMAIN-CONTAINING PROTEIN"/>
    <property type="match status" value="1"/>
</dbReference>
<evidence type="ECO:0000256" key="5">
    <source>
        <dbReference type="ARBA" id="ARBA00023004"/>
    </source>
</evidence>